<dbReference type="InterPro" id="IPR023296">
    <property type="entry name" value="Glyco_hydro_beta-prop_sf"/>
</dbReference>
<name>A0A511AFV8_9MICO</name>
<dbReference type="InterPro" id="IPR051795">
    <property type="entry name" value="Glycosyl_Hydrlase_43"/>
</dbReference>
<keyword evidence="10" id="KW-1185">Reference proteome</keyword>
<evidence type="ECO:0000256" key="5">
    <source>
        <dbReference type="PIRSR" id="PIRSR606710-2"/>
    </source>
</evidence>
<protein>
    <submittedName>
        <fullName evidence="9">Xylosidase/arabinosidase</fullName>
    </submittedName>
</protein>
<dbReference type="SUPFAM" id="SSF49899">
    <property type="entry name" value="Concanavalin A-like lectins/glucanases"/>
    <property type="match status" value="1"/>
</dbReference>
<dbReference type="EMBL" id="BJUW01000009">
    <property type="protein sequence ID" value="GEK87035.1"/>
    <property type="molecule type" value="Genomic_DNA"/>
</dbReference>
<proteinExistence type="inferred from homology"/>
<dbReference type="SUPFAM" id="SSF75005">
    <property type="entry name" value="Arabinanase/levansucrase/invertase"/>
    <property type="match status" value="1"/>
</dbReference>
<dbReference type="OrthoDB" id="9801455at2"/>
<evidence type="ECO:0000256" key="3">
    <source>
        <dbReference type="ARBA" id="ARBA00023295"/>
    </source>
</evidence>
<feature type="region of interest" description="Disordered" evidence="7">
    <location>
        <begin position="312"/>
        <end position="338"/>
    </location>
</feature>
<dbReference type="GO" id="GO:0005975">
    <property type="term" value="P:carbohydrate metabolic process"/>
    <property type="evidence" value="ECO:0007669"/>
    <property type="project" value="InterPro"/>
</dbReference>
<gene>
    <name evidence="9" type="primary">xylB</name>
    <name evidence="9" type="ORF">MAE01_22110</name>
</gene>
<feature type="active site" description="Proton donor" evidence="4">
    <location>
        <position position="187"/>
    </location>
</feature>
<comment type="similarity">
    <text evidence="1 6">Belongs to the glycosyl hydrolase 43 family.</text>
</comment>
<dbReference type="InterPro" id="IPR013320">
    <property type="entry name" value="ConA-like_dom_sf"/>
</dbReference>
<reference evidence="9 10" key="1">
    <citation type="submission" date="2019-07" db="EMBL/GenBank/DDBJ databases">
        <title>Whole genome shotgun sequence of Microbacterium aerolatum NBRC 103071.</title>
        <authorList>
            <person name="Hosoyama A."/>
            <person name="Uohara A."/>
            <person name="Ohji S."/>
            <person name="Ichikawa N."/>
        </authorList>
    </citation>
    <scope>NUCLEOTIDE SEQUENCE [LARGE SCALE GENOMIC DNA]</scope>
    <source>
        <strain evidence="9 10">NBRC 103071</strain>
    </source>
</reference>
<dbReference type="InterPro" id="IPR006710">
    <property type="entry name" value="Glyco_hydro_43"/>
</dbReference>
<organism evidence="9 10">
    <name type="scientific">Microbacterium aerolatum</name>
    <dbReference type="NCBI Taxonomy" id="153731"/>
    <lineage>
        <taxon>Bacteria</taxon>
        <taxon>Bacillati</taxon>
        <taxon>Actinomycetota</taxon>
        <taxon>Actinomycetes</taxon>
        <taxon>Micrococcales</taxon>
        <taxon>Microbacteriaceae</taxon>
        <taxon>Microbacterium</taxon>
    </lineage>
</organism>
<accession>A0A511AFV8</accession>
<dbReference type="PANTHER" id="PTHR42812:SF12">
    <property type="entry name" value="BETA-XYLOSIDASE-RELATED"/>
    <property type="match status" value="1"/>
</dbReference>
<dbReference type="Gene3D" id="2.115.10.20">
    <property type="entry name" value="Glycosyl hydrolase domain, family 43"/>
    <property type="match status" value="1"/>
</dbReference>
<dbReference type="AlphaFoldDB" id="A0A511AFV8"/>
<evidence type="ECO:0000259" key="8">
    <source>
        <dbReference type="Pfam" id="PF17851"/>
    </source>
</evidence>
<dbReference type="PANTHER" id="PTHR42812">
    <property type="entry name" value="BETA-XYLOSIDASE"/>
    <property type="match status" value="1"/>
</dbReference>
<keyword evidence="2 6" id="KW-0378">Hydrolase</keyword>
<evidence type="ECO:0000256" key="6">
    <source>
        <dbReference type="RuleBase" id="RU361187"/>
    </source>
</evidence>
<feature type="site" description="Important for catalytic activity, responsible for pKa modulation of the active site Glu and correct orientation of both the proton donor and substrate" evidence="5">
    <location>
        <position position="126"/>
    </location>
</feature>
<dbReference type="Pfam" id="PF17851">
    <property type="entry name" value="GH43_C2"/>
    <property type="match status" value="1"/>
</dbReference>
<feature type="active site" description="Proton acceptor" evidence="4">
    <location>
        <position position="15"/>
    </location>
</feature>
<sequence length="527" mass="57386">MISAANPILPGCYPDPSICRVGDEYYLVASTFEYLPGLPVLRSRDLVRWETVGHAIDRAGMLDFDGIRSSGGLYAPTIRHDGERFWIVCTLVDPSDDARGGNFLITATDAAGPWSDPIWLDADGIDPSVAFDESGRVWMHGTRLARNPAWHHQTEVWVREYSPDERALVGPEHVIWRGAVNGVVWAEGPHLYPIDGRWYLIAAEGGTEFHHAVSVARADQVTGPYEGNRANPVFTHRHLGRGAGVIGAGHADLIQAPDGSWQAVMLAMRASDGHHYPLGRETFLCPVEWEDGWPVFAPGRGRLPETVDVPWADAASPPDAWQPDDRRPGAVPPDDPRWTSLRVQPTQIATVESDDEGVQAWRLPVRAESPADAGTVAFLGVRQQHADLDATGILDVSDLAVGETAGLVVRQSEDDHATVRVTRSAEGLMLSAVHRRAGGEHVIAQRTLAPADTVRLAVRSRGYEYHLLGEGTVLATIDARELDASATGGFLGIWLGVFATSHGSEPRGHVRISRFHYEPSDSQVPVP</sequence>
<dbReference type="InterPro" id="IPR041542">
    <property type="entry name" value="GH43_C2"/>
</dbReference>
<dbReference type="Gene3D" id="2.60.120.200">
    <property type="match status" value="1"/>
</dbReference>
<dbReference type="CDD" id="cd18617">
    <property type="entry name" value="GH43_XynB-like"/>
    <property type="match status" value="1"/>
</dbReference>
<evidence type="ECO:0000256" key="4">
    <source>
        <dbReference type="PIRSR" id="PIRSR606710-1"/>
    </source>
</evidence>
<evidence type="ECO:0000256" key="7">
    <source>
        <dbReference type="SAM" id="MobiDB-lite"/>
    </source>
</evidence>
<feature type="compositionally biased region" description="Low complexity" evidence="7">
    <location>
        <begin position="312"/>
        <end position="321"/>
    </location>
</feature>
<keyword evidence="3 6" id="KW-0326">Glycosidase</keyword>
<evidence type="ECO:0000256" key="1">
    <source>
        <dbReference type="ARBA" id="ARBA00009865"/>
    </source>
</evidence>
<dbReference type="Pfam" id="PF04616">
    <property type="entry name" value="Glyco_hydro_43"/>
    <property type="match status" value="1"/>
</dbReference>
<dbReference type="GO" id="GO:0004553">
    <property type="term" value="F:hydrolase activity, hydrolyzing O-glycosyl compounds"/>
    <property type="evidence" value="ECO:0007669"/>
    <property type="project" value="InterPro"/>
</dbReference>
<evidence type="ECO:0000313" key="10">
    <source>
        <dbReference type="Proteomes" id="UP000321225"/>
    </source>
</evidence>
<evidence type="ECO:0000256" key="2">
    <source>
        <dbReference type="ARBA" id="ARBA00022801"/>
    </source>
</evidence>
<feature type="domain" description="Beta-xylosidase C-terminal Concanavalin A-like" evidence="8">
    <location>
        <begin position="336"/>
        <end position="518"/>
    </location>
</feature>
<evidence type="ECO:0000313" key="9">
    <source>
        <dbReference type="EMBL" id="GEK87035.1"/>
    </source>
</evidence>
<comment type="caution">
    <text evidence="9">The sequence shown here is derived from an EMBL/GenBank/DDBJ whole genome shotgun (WGS) entry which is preliminary data.</text>
</comment>
<dbReference type="RefSeq" id="WP_147039621.1">
    <property type="nucleotide sequence ID" value="NZ_BJUW01000009.1"/>
</dbReference>
<dbReference type="Proteomes" id="UP000321225">
    <property type="component" value="Unassembled WGS sequence"/>
</dbReference>